<comment type="caution">
    <text evidence="1">The sequence shown here is derived from an EMBL/GenBank/DDBJ whole genome shotgun (WGS) entry which is preliminary data.</text>
</comment>
<evidence type="ECO:0000313" key="2">
    <source>
        <dbReference type="Proteomes" id="UP000053429"/>
    </source>
</evidence>
<organism evidence="1 2">
    <name type="scientific">Streptomyces caeruleatus</name>
    <dbReference type="NCBI Taxonomy" id="661399"/>
    <lineage>
        <taxon>Bacteria</taxon>
        <taxon>Bacillati</taxon>
        <taxon>Actinomycetota</taxon>
        <taxon>Actinomycetes</taxon>
        <taxon>Kitasatosporales</taxon>
        <taxon>Streptomycetaceae</taxon>
        <taxon>Streptomyces</taxon>
    </lineage>
</organism>
<name>A0A101TKK1_9ACTN</name>
<evidence type="ECO:0000313" key="1">
    <source>
        <dbReference type="EMBL" id="KUN94029.1"/>
    </source>
</evidence>
<gene>
    <name evidence="1" type="ORF">AQJ67_37315</name>
</gene>
<keyword evidence="2" id="KW-1185">Reference proteome</keyword>
<dbReference type="EMBL" id="LMWY01000052">
    <property type="protein sequence ID" value="KUN94029.1"/>
    <property type="molecule type" value="Genomic_DNA"/>
</dbReference>
<accession>A0A101TKK1</accession>
<proteinExistence type="predicted"/>
<protein>
    <submittedName>
        <fullName evidence="1">Uncharacterized protein</fullName>
    </submittedName>
</protein>
<dbReference type="AlphaFoldDB" id="A0A101TKK1"/>
<dbReference type="Proteomes" id="UP000053429">
    <property type="component" value="Unassembled WGS sequence"/>
</dbReference>
<dbReference type="STRING" id="661399.AQJ67_37315"/>
<reference evidence="1 2" key="1">
    <citation type="submission" date="2015-10" db="EMBL/GenBank/DDBJ databases">
        <title>Draft genome sequence of Streptomyces caeruleatus NRRL B-24802, type strain for the species Streptomyces caeruleatus.</title>
        <authorList>
            <person name="Ruckert C."/>
            <person name="Winkler A."/>
            <person name="Kalinowski J."/>
            <person name="Kampfer P."/>
            <person name="Glaeser S."/>
        </authorList>
    </citation>
    <scope>NUCLEOTIDE SEQUENCE [LARGE SCALE GENOMIC DNA]</scope>
    <source>
        <strain evidence="1 2">NRRL B-24802</strain>
    </source>
</reference>
<sequence length="129" mass="13653">MTGSYLGAASALVERVLLNDRVPDSERVRLLVETEGAMTAAEGVARRIDDGADESTLADSLYVRYCVQDILSRVVPRAVELLGDLDVMASDEVRHLAACADGLVLHPPACSQMTGPLVAYLNGGPLTIA</sequence>